<evidence type="ECO:0000259" key="12">
    <source>
        <dbReference type="PROSITE" id="PS50109"/>
    </source>
</evidence>
<dbReference type="PANTHER" id="PTHR45436:SF4">
    <property type="entry name" value="SENSOR PROTEIN PHOQ"/>
    <property type="match status" value="1"/>
</dbReference>
<evidence type="ECO:0000256" key="7">
    <source>
        <dbReference type="ARBA" id="ARBA00022777"/>
    </source>
</evidence>
<name>Q12PS7_SHEDO</name>
<evidence type="ECO:0000256" key="2">
    <source>
        <dbReference type="ARBA" id="ARBA00004370"/>
    </source>
</evidence>
<dbReference type="InterPro" id="IPR036097">
    <property type="entry name" value="HisK_dim/P_sf"/>
</dbReference>
<dbReference type="Pfam" id="PF02518">
    <property type="entry name" value="HATPase_c"/>
    <property type="match status" value="1"/>
</dbReference>
<evidence type="ECO:0000313" key="13">
    <source>
        <dbReference type="EMBL" id="ABE54549.1"/>
    </source>
</evidence>
<evidence type="ECO:0000256" key="1">
    <source>
        <dbReference type="ARBA" id="ARBA00000085"/>
    </source>
</evidence>
<feature type="coiled-coil region" evidence="10">
    <location>
        <begin position="260"/>
        <end position="287"/>
    </location>
</feature>
<dbReference type="InterPro" id="IPR004358">
    <property type="entry name" value="Sig_transdc_His_kin-like_C"/>
</dbReference>
<dbReference type="InterPro" id="IPR036890">
    <property type="entry name" value="HATPase_C_sf"/>
</dbReference>
<evidence type="ECO:0000256" key="9">
    <source>
        <dbReference type="ARBA" id="ARBA00023136"/>
    </source>
</evidence>
<evidence type="ECO:0000256" key="6">
    <source>
        <dbReference type="ARBA" id="ARBA00022692"/>
    </source>
</evidence>
<proteinExistence type="predicted"/>
<dbReference type="OrthoDB" id="9809567at2"/>
<dbReference type="InterPro" id="IPR050428">
    <property type="entry name" value="TCS_sensor_his_kinase"/>
</dbReference>
<protein>
    <recommendedName>
        <fullName evidence="3">histidine kinase</fullName>
        <ecNumber evidence="3">2.7.13.3</ecNumber>
    </recommendedName>
</protein>
<keyword evidence="4" id="KW-0597">Phosphoprotein</keyword>
<dbReference type="GO" id="GO:0005524">
    <property type="term" value="F:ATP binding"/>
    <property type="evidence" value="ECO:0007669"/>
    <property type="project" value="UniProtKB-KW"/>
</dbReference>
<evidence type="ECO:0000256" key="8">
    <source>
        <dbReference type="ARBA" id="ARBA00022989"/>
    </source>
</evidence>
<feature type="transmembrane region" description="Helical" evidence="11">
    <location>
        <begin position="23"/>
        <end position="42"/>
    </location>
</feature>
<keyword evidence="6 11" id="KW-0812">Transmembrane</keyword>
<evidence type="ECO:0000256" key="11">
    <source>
        <dbReference type="SAM" id="Phobius"/>
    </source>
</evidence>
<dbReference type="Gene3D" id="3.30.565.10">
    <property type="entry name" value="Histidine kinase-like ATPase, C-terminal domain"/>
    <property type="match status" value="1"/>
</dbReference>
<comment type="subcellular location">
    <subcellularLocation>
        <location evidence="2">Membrane</location>
    </subcellularLocation>
</comment>
<dbReference type="InterPro" id="IPR005467">
    <property type="entry name" value="His_kinase_dom"/>
</dbReference>
<dbReference type="PROSITE" id="PS50109">
    <property type="entry name" value="HIS_KIN"/>
    <property type="match status" value="1"/>
</dbReference>
<organism evidence="13 14">
    <name type="scientific">Shewanella denitrificans (strain OS217 / ATCC BAA-1090 / DSM 15013)</name>
    <dbReference type="NCBI Taxonomy" id="318161"/>
    <lineage>
        <taxon>Bacteria</taxon>
        <taxon>Pseudomonadati</taxon>
        <taxon>Pseudomonadota</taxon>
        <taxon>Gammaproteobacteria</taxon>
        <taxon>Alteromonadales</taxon>
        <taxon>Shewanellaceae</taxon>
        <taxon>Shewanella</taxon>
    </lineage>
</organism>
<dbReference type="eggNOG" id="COG0642">
    <property type="taxonomic scope" value="Bacteria"/>
</dbReference>
<dbReference type="STRING" id="318161.Sden_1263"/>
<dbReference type="SUPFAM" id="SSF47384">
    <property type="entry name" value="Homodimeric domain of signal transducing histidine kinase"/>
    <property type="match status" value="1"/>
</dbReference>
<keyword evidence="13" id="KW-0547">Nucleotide-binding</keyword>
<keyword evidence="13" id="KW-0067">ATP-binding</keyword>
<dbReference type="PANTHER" id="PTHR45436">
    <property type="entry name" value="SENSOR HISTIDINE KINASE YKOH"/>
    <property type="match status" value="1"/>
</dbReference>
<dbReference type="Proteomes" id="UP000001982">
    <property type="component" value="Chromosome"/>
</dbReference>
<keyword evidence="8 11" id="KW-1133">Transmembrane helix</keyword>
<keyword evidence="14" id="KW-1185">Reference proteome</keyword>
<sequence>MTNNTIQLWLAESIFSRSLKARLIVSGLLFVLLLLPIIGFALNDAFKEQMYASAKEELSAYMYSVLAITEVEQGQVLLPEVLLENRFNLINSGIYALVSAPSNNDKLDQLLLRHKQHLVWSSASFQGKEKPYRLPKPAMGQGYFSELLIGDKPHLIFSFSANFASNLSLDGAEVNSSSSFPVTIHIIKDKRSLQLQINAFSAKLWNWLWVILFVLLTVQLSWLLWTLKPLARFTQELNQVEQGQGTQLSQDYPLELKVVAKQLNGLLRNEQNQRQRYRNALADLAHSLKTPLAIIQSQQDLSASSQEQVANINRIISYQLRRAQSAAGSAWHLGVNISQVTDKLRRTLNKIYPHIAIHCHIDPEVIFRGDEGDLTEMLGNVLDNACKAAKQQLRLTVLSTGNQVIIHVEDDGEGISPEKQQHIFERGVRADTYAQGHGIGLAISLDLVTSYQGQLSVSQSAYLGGAKFSFSFPS</sequence>
<evidence type="ECO:0000313" key="14">
    <source>
        <dbReference type="Proteomes" id="UP000001982"/>
    </source>
</evidence>
<evidence type="ECO:0000256" key="3">
    <source>
        <dbReference type="ARBA" id="ARBA00012438"/>
    </source>
</evidence>
<evidence type="ECO:0000256" key="4">
    <source>
        <dbReference type="ARBA" id="ARBA00022553"/>
    </source>
</evidence>
<evidence type="ECO:0000256" key="10">
    <source>
        <dbReference type="SAM" id="Coils"/>
    </source>
</evidence>
<dbReference type="GO" id="GO:0000155">
    <property type="term" value="F:phosphorelay sensor kinase activity"/>
    <property type="evidence" value="ECO:0007669"/>
    <property type="project" value="InterPro"/>
</dbReference>
<dbReference type="EMBL" id="CP000302">
    <property type="protein sequence ID" value="ABE54549.1"/>
    <property type="molecule type" value="Genomic_DNA"/>
</dbReference>
<feature type="transmembrane region" description="Helical" evidence="11">
    <location>
        <begin position="204"/>
        <end position="225"/>
    </location>
</feature>
<comment type="catalytic activity">
    <reaction evidence="1">
        <text>ATP + protein L-histidine = ADP + protein N-phospho-L-histidine.</text>
        <dbReference type="EC" id="2.7.13.3"/>
    </reaction>
</comment>
<keyword evidence="9 11" id="KW-0472">Membrane</keyword>
<dbReference type="SUPFAM" id="SSF55874">
    <property type="entry name" value="ATPase domain of HSP90 chaperone/DNA topoisomerase II/histidine kinase"/>
    <property type="match status" value="1"/>
</dbReference>
<keyword evidence="5" id="KW-0808">Transferase</keyword>
<keyword evidence="7" id="KW-0418">Kinase</keyword>
<dbReference type="PRINTS" id="PR00344">
    <property type="entry name" value="BCTRLSENSOR"/>
</dbReference>
<dbReference type="SMART" id="SM00387">
    <property type="entry name" value="HATPase_c"/>
    <property type="match status" value="1"/>
</dbReference>
<reference evidence="13 14" key="1">
    <citation type="submission" date="2006-03" db="EMBL/GenBank/DDBJ databases">
        <title>Complete sequence of Shewanella denitrificans OS217.</title>
        <authorList>
            <consortium name="US DOE Joint Genome Institute"/>
            <person name="Copeland A."/>
            <person name="Lucas S."/>
            <person name="Lapidus A."/>
            <person name="Barry K."/>
            <person name="Detter J.C."/>
            <person name="Glavina del Rio T."/>
            <person name="Hammon N."/>
            <person name="Israni S."/>
            <person name="Dalin E."/>
            <person name="Tice H."/>
            <person name="Pitluck S."/>
            <person name="Brettin T."/>
            <person name="Bruce D."/>
            <person name="Han C."/>
            <person name="Tapia R."/>
            <person name="Gilna P."/>
            <person name="Kiss H."/>
            <person name="Schmutz J."/>
            <person name="Larimer F."/>
            <person name="Land M."/>
            <person name="Hauser L."/>
            <person name="Kyrpides N."/>
            <person name="Lykidis A."/>
            <person name="Richardson P."/>
        </authorList>
    </citation>
    <scope>NUCLEOTIDE SEQUENCE [LARGE SCALE GENOMIC DNA]</scope>
    <source>
        <strain evidence="14">OS217 / ATCC BAA-1090 / DSM 15013</strain>
    </source>
</reference>
<dbReference type="AlphaFoldDB" id="Q12PS7"/>
<accession>Q12PS7</accession>
<keyword evidence="10" id="KW-0175">Coiled coil</keyword>
<dbReference type="GO" id="GO:0005886">
    <property type="term" value="C:plasma membrane"/>
    <property type="evidence" value="ECO:0007669"/>
    <property type="project" value="TreeGrafter"/>
</dbReference>
<feature type="domain" description="Histidine kinase" evidence="12">
    <location>
        <begin position="283"/>
        <end position="474"/>
    </location>
</feature>
<evidence type="ECO:0000256" key="5">
    <source>
        <dbReference type="ARBA" id="ARBA00022679"/>
    </source>
</evidence>
<dbReference type="InterPro" id="IPR003594">
    <property type="entry name" value="HATPase_dom"/>
</dbReference>
<dbReference type="RefSeq" id="WP_011495708.1">
    <property type="nucleotide sequence ID" value="NC_007954.1"/>
</dbReference>
<dbReference type="KEGG" id="sdn:Sden_1263"/>
<gene>
    <name evidence="13" type="ordered locus">Sden_1263</name>
</gene>
<dbReference type="EC" id="2.7.13.3" evidence="3"/>
<dbReference type="HOGENOM" id="CLU_000445_42_2_6"/>